<sequence length="329" mass="37601">MKFRQRLEKLQKPLIIGIAGDSGSGKTTYSNGIRRLIGIDLVQTITMDGYHKENRSQRKVSHKLPLDPSANKLDLLLQHLKLIKEGKSVDIPIYNHQTGDFEAPLKFSPSPIVIIEGLHALYPEFLPFLDFTIYVDPSRQTKWEFKFKRDTGSRGHQDSELTQEMLKREEAYKRWIDFQKTSADIVIKIDQSKMADFARYELIDHNLQNDYKVELMIKPSPVRLPDLSFNLDLSDLLSVNLSPFLIAGVPSLYWGKKVVTVVLDGIISEKTCAFLENHIISLTGIPVTDMFKLMPVKAAHEKLTAVQFAQLLIGWRFLELVNHRLSDNA</sequence>
<protein>
    <submittedName>
        <fullName evidence="2">Phosphoribulokinase</fullName>
    </submittedName>
</protein>
<keyword evidence="2" id="KW-0808">Transferase</keyword>
<evidence type="ECO:0000259" key="1">
    <source>
        <dbReference type="Pfam" id="PF00485"/>
    </source>
</evidence>
<organism evidence="2 3">
    <name type="scientific">Candidatus Gottesmanbacteria bacterium RBG_16_37_8</name>
    <dbReference type="NCBI Taxonomy" id="1798371"/>
    <lineage>
        <taxon>Bacteria</taxon>
        <taxon>Candidatus Gottesmaniibacteriota</taxon>
    </lineage>
</organism>
<dbReference type="InterPro" id="IPR027417">
    <property type="entry name" value="P-loop_NTPase"/>
</dbReference>
<dbReference type="Pfam" id="PF00485">
    <property type="entry name" value="PRK"/>
    <property type="match status" value="1"/>
</dbReference>
<dbReference type="GO" id="GO:0005524">
    <property type="term" value="F:ATP binding"/>
    <property type="evidence" value="ECO:0007669"/>
    <property type="project" value="InterPro"/>
</dbReference>
<comment type="caution">
    <text evidence="2">The sequence shown here is derived from an EMBL/GenBank/DDBJ whole genome shotgun (WGS) entry which is preliminary data.</text>
</comment>
<accession>A0A1F5YUP4</accession>
<dbReference type="PANTHER" id="PTHR10285">
    <property type="entry name" value="URIDINE KINASE"/>
    <property type="match status" value="1"/>
</dbReference>
<evidence type="ECO:0000313" key="3">
    <source>
        <dbReference type="Proteomes" id="UP000176665"/>
    </source>
</evidence>
<feature type="domain" description="Phosphoribulokinase/uridine kinase" evidence="1">
    <location>
        <begin position="15"/>
        <end position="188"/>
    </location>
</feature>
<dbReference type="AlphaFoldDB" id="A0A1F5YUP4"/>
<evidence type="ECO:0000313" key="2">
    <source>
        <dbReference type="EMBL" id="OGG03612.1"/>
    </source>
</evidence>
<name>A0A1F5YUP4_9BACT</name>
<dbReference type="STRING" id="1798371.A2W14_03140"/>
<proteinExistence type="predicted"/>
<gene>
    <name evidence="2" type="ORF">A2W14_03140</name>
</gene>
<reference evidence="2 3" key="1">
    <citation type="journal article" date="2016" name="Nat. Commun.">
        <title>Thousands of microbial genomes shed light on interconnected biogeochemical processes in an aquifer system.</title>
        <authorList>
            <person name="Anantharaman K."/>
            <person name="Brown C.T."/>
            <person name="Hug L.A."/>
            <person name="Sharon I."/>
            <person name="Castelle C.J."/>
            <person name="Probst A.J."/>
            <person name="Thomas B.C."/>
            <person name="Singh A."/>
            <person name="Wilkins M.J."/>
            <person name="Karaoz U."/>
            <person name="Brodie E.L."/>
            <person name="Williams K.H."/>
            <person name="Hubbard S.S."/>
            <person name="Banfield J.F."/>
        </authorList>
    </citation>
    <scope>NUCLEOTIDE SEQUENCE [LARGE SCALE GENOMIC DNA]</scope>
</reference>
<keyword evidence="2" id="KW-0418">Kinase</keyword>
<dbReference type="PRINTS" id="PR00988">
    <property type="entry name" value="URIDINKINASE"/>
</dbReference>
<dbReference type="GO" id="GO:0016301">
    <property type="term" value="F:kinase activity"/>
    <property type="evidence" value="ECO:0007669"/>
    <property type="project" value="UniProtKB-KW"/>
</dbReference>
<dbReference type="SUPFAM" id="SSF52540">
    <property type="entry name" value="P-loop containing nucleoside triphosphate hydrolases"/>
    <property type="match status" value="1"/>
</dbReference>
<dbReference type="EMBL" id="MFJA01000022">
    <property type="protein sequence ID" value="OGG03612.1"/>
    <property type="molecule type" value="Genomic_DNA"/>
</dbReference>
<dbReference type="InterPro" id="IPR006083">
    <property type="entry name" value="PRK/URK"/>
</dbReference>
<dbReference type="Proteomes" id="UP000176665">
    <property type="component" value="Unassembled WGS sequence"/>
</dbReference>
<dbReference type="Gene3D" id="3.40.50.300">
    <property type="entry name" value="P-loop containing nucleotide triphosphate hydrolases"/>
    <property type="match status" value="1"/>
</dbReference>
<dbReference type="NCBIfam" id="NF005655">
    <property type="entry name" value="PRK07429.1"/>
    <property type="match status" value="1"/>
</dbReference>